<gene>
    <name evidence="1" type="ORF">SAMN04488515_1181</name>
</gene>
<dbReference type="STRING" id="364200.SAMN04488515_1181"/>
<keyword evidence="2" id="KW-1185">Reference proteome</keyword>
<dbReference type="OrthoDB" id="7773807at2"/>
<dbReference type="Proteomes" id="UP000199167">
    <property type="component" value="Unassembled WGS sequence"/>
</dbReference>
<dbReference type="EMBL" id="FOIZ01000001">
    <property type="protein sequence ID" value="SEW12642.1"/>
    <property type="molecule type" value="Genomic_DNA"/>
</dbReference>
<dbReference type="RefSeq" id="WP_089991416.1">
    <property type="nucleotide sequence ID" value="NZ_FOIZ01000001.1"/>
</dbReference>
<dbReference type="AlphaFoldDB" id="A0A1I0PDZ5"/>
<proteinExistence type="predicted"/>
<dbReference type="PROSITE" id="PS51257">
    <property type="entry name" value="PROKAR_LIPOPROTEIN"/>
    <property type="match status" value="1"/>
</dbReference>
<evidence type="ECO:0008006" key="3">
    <source>
        <dbReference type="Google" id="ProtNLM"/>
    </source>
</evidence>
<sequence length="156" mass="16068">MRPTLPLLLCATLAISGCSRIAESRFNPFNWFGAATVAAPVDANGNLRPLVTANALNRVVDGRVPVDTVTSLRIDRSPNGGIVTASGAVPVGAFNAQLVPVAQDGGTLTLSFRVEIPASASGTQTITAARAFNNAELAGIQRIVVQAARNSASSTR</sequence>
<evidence type="ECO:0000313" key="1">
    <source>
        <dbReference type="EMBL" id="SEW12642.1"/>
    </source>
</evidence>
<protein>
    <recommendedName>
        <fullName evidence="3">Lipoprotein</fullName>
    </recommendedName>
</protein>
<evidence type="ECO:0000313" key="2">
    <source>
        <dbReference type="Proteomes" id="UP000199167"/>
    </source>
</evidence>
<reference evidence="1 2" key="1">
    <citation type="submission" date="2016-10" db="EMBL/GenBank/DDBJ databases">
        <authorList>
            <person name="de Groot N.N."/>
        </authorList>
    </citation>
    <scope>NUCLEOTIDE SEQUENCE [LARGE SCALE GENOMIC DNA]</scope>
    <source>
        <strain evidence="1 2">DSM 17925</strain>
    </source>
</reference>
<organism evidence="1 2">
    <name type="scientific">Cognatiyoonia koreensis</name>
    <dbReference type="NCBI Taxonomy" id="364200"/>
    <lineage>
        <taxon>Bacteria</taxon>
        <taxon>Pseudomonadati</taxon>
        <taxon>Pseudomonadota</taxon>
        <taxon>Alphaproteobacteria</taxon>
        <taxon>Rhodobacterales</taxon>
        <taxon>Paracoccaceae</taxon>
        <taxon>Cognatiyoonia</taxon>
    </lineage>
</organism>
<name>A0A1I0PDZ5_9RHOB</name>
<accession>A0A1I0PDZ5</accession>